<dbReference type="EMBL" id="CP003787">
    <property type="protein sequence ID" value="AFR35825.1"/>
    <property type="molecule type" value="Genomic_DNA"/>
</dbReference>
<gene>
    <name evidence="1" type="ORF">B739_1227</name>
</gene>
<name>J9QZ11_RIEAN</name>
<accession>J9QZ11</accession>
<evidence type="ECO:0000313" key="1">
    <source>
        <dbReference type="EMBL" id="AFR35825.1"/>
    </source>
</evidence>
<dbReference type="HOGENOM" id="CLU_109826_0_0_10"/>
<dbReference type="Proteomes" id="UP000006276">
    <property type="component" value="Chromosome"/>
</dbReference>
<dbReference type="RefSeq" id="WP_014938165.1">
    <property type="nucleotide sequence ID" value="NC_018609.1"/>
</dbReference>
<proteinExistence type="predicted"/>
<organism evidence="1 2">
    <name type="scientific">Riemerella anatipestifer RA-CH-1</name>
    <dbReference type="NCBI Taxonomy" id="1228997"/>
    <lineage>
        <taxon>Bacteria</taxon>
        <taxon>Pseudomonadati</taxon>
        <taxon>Bacteroidota</taxon>
        <taxon>Flavobacteriia</taxon>
        <taxon>Flavobacteriales</taxon>
        <taxon>Weeksellaceae</taxon>
        <taxon>Riemerella</taxon>
    </lineage>
</organism>
<reference evidence="1 2" key="1">
    <citation type="submission" date="2012-09" db="EMBL/GenBank/DDBJ databases">
        <title>Riemerella anatipestifer vaccine strains.</title>
        <authorList>
            <person name="Chun C.A."/>
            <person name="Shu W.M."/>
            <person name="Kang Z.D."/>
            <person name="Jia W.X."/>
        </authorList>
    </citation>
    <scope>NUCLEOTIDE SEQUENCE [LARGE SCALE GENOMIC DNA]</scope>
    <source>
        <strain evidence="1 2">RA-CH-1</strain>
    </source>
</reference>
<dbReference type="AlphaFoldDB" id="J9QZ11"/>
<dbReference type="PATRIC" id="fig|1228997.3.peg.1222"/>
<dbReference type="KEGG" id="rag:B739_1227"/>
<evidence type="ECO:0000313" key="2">
    <source>
        <dbReference type="Proteomes" id="UP000006276"/>
    </source>
</evidence>
<protein>
    <submittedName>
        <fullName evidence="1">Uncharacterized protein</fullName>
    </submittedName>
</protein>
<sequence length="184" mass="20298">MKKLLLAALIGLNAMSCTDRNKDDYNPQLPPITQTGAWTFGCKINGEVMIPQDATQQGPPGGGPLKGLVFGDAIDSRAIVAIDARHGRGGIIIKIPNEIMGKVGTFNFEEIYGGFSVHNENKLYMGAEKNNRFYDSMKDSGRITFTRNDSIVAGTFYCTLRNKDNPNDIIEVTEGRFDLKTKKY</sequence>
<keyword evidence="2" id="KW-1185">Reference proteome</keyword>